<keyword evidence="4" id="KW-1185">Reference proteome</keyword>
<evidence type="ECO:0000313" key="4">
    <source>
        <dbReference type="Proteomes" id="UP000218811"/>
    </source>
</evidence>
<name>A0A2H3JFU3_WOLCO</name>
<dbReference type="Proteomes" id="UP000218811">
    <property type="component" value="Unassembled WGS sequence"/>
</dbReference>
<dbReference type="EMBL" id="KB467942">
    <property type="protein sequence ID" value="PCH38703.1"/>
    <property type="molecule type" value="Genomic_DNA"/>
</dbReference>
<organism evidence="3 4">
    <name type="scientific">Wolfiporia cocos (strain MD-104)</name>
    <name type="common">Brown rot fungus</name>
    <dbReference type="NCBI Taxonomy" id="742152"/>
    <lineage>
        <taxon>Eukaryota</taxon>
        <taxon>Fungi</taxon>
        <taxon>Dikarya</taxon>
        <taxon>Basidiomycota</taxon>
        <taxon>Agaricomycotina</taxon>
        <taxon>Agaricomycetes</taxon>
        <taxon>Polyporales</taxon>
        <taxon>Phaeolaceae</taxon>
        <taxon>Wolfiporia</taxon>
    </lineage>
</organism>
<sequence>SSSSPRCFHCIYLFLFLSGIHRLARSSCILRSPSPQAAPRPQHHYRRAQSPTVSRQPALTTRSLISRVTTHNAPPSRPHSSQARHGLPPAARPAAPHAPLAPAPRFPSPSAPLRGPRPAPARQLVHARAQRARRARLPHAAFHRAPRRRNLADG</sequence>
<accession>A0A2H3JFU3</accession>
<evidence type="ECO:0000256" key="2">
    <source>
        <dbReference type="SAM" id="SignalP"/>
    </source>
</evidence>
<feature type="compositionally biased region" description="Low complexity" evidence="1">
    <location>
        <begin position="83"/>
        <end position="98"/>
    </location>
</feature>
<proteinExistence type="predicted"/>
<evidence type="ECO:0000313" key="3">
    <source>
        <dbReference type="EMBL" id="PCH38703.1"/>
    </source>
</evidence>
<protein>
    <submittedName>
        <fullName evidence="3">Uncharacterized protein</fullName>
    </submittedName>
</protein>
<evidence type="ECO:0000256" key="1">
    <source>
        <dbReference type="SAM" id="MobiDB-lite"/>
    </source>
</evidence>
<feature type="compositionally biased region" description="Polar residues" evidence="1">
    <location>
        <begin position="49"/>
        <end position="81"/>
    </location>
</feature>
<keyword evidence="2" id="KW-0732">Signal</keyword>
<dbReference type="AlphaFoldDB" id="A0A2H3JFU3"/>
<feature type="chain" id="PRO_5013561242" evidence="2">
    <location>
        <begin position="27"/>
        <end position="154"/>
    </location>
</feature>
<feature type="compositionally biased region" description="Pro residues" evidence="1">
    <location>
        <begin position="99"/>
        <end position="119"/>
    </location>
</feature>
<feature type="signal peptide" evidence="2">
    <location>
        <begin position="1"/>
        <end position="26"/>
    </location>
</feature>
<feature type="region of interest" description="Disordered" evidence="1">
    <location>
        <begin position="31"/>
        <end position="154"/>
    </location>
</feature>
<reference evidence="3 4" key="1">
    <citation type="journal article" date="2012" name="Science">
        <title>The Paleozoic origin of enzymatic lignin decomposition reconstructed from 31 fungal genomes.</title>
        <authorList>
            <person name="Floudas D."/>
            <person name="Binder M."/>
            <person name="Riley R."/>
            <person name="Barry K."/>
            <person name="Blanchette R.A."/>
            <person name="Henrissat B."/>
            <person name="Martinez A.T."/>
            <person name="Otillar R."/>
            <person name="Spatafora J.W."/>
            <person name="Yadav J.S."/>
            <person name="Aerts A."/>
            <person name="Benoit I."/>
            <person name="Boyd A."/>
            <person name="Carlson A."/>
            <person name="Copeland A."/>
            <person name="Coutinho P.M."/>
            <person name="de Vries R.P."/>
            <person name="Ferreira P."/>
            <person name="Findley K."/>
            <person name="Foster B."/>
            <person name="Gaskell J."/>
            <person name="Glotzer D."/>
            <person name="Gorecki P."/>
            <person name="Heitman J."/>
            <person name="Hesse C."/>
            <person name="Hori C."/>
            <person name="Igarashi K."/>
            <person name="Jurgens J.A."/>
            <person name="Kallen N."/>
            <person name="Kersten P."/>
            <person name="Kohler A."/>
            <person name="Kuees U."/>
            <person name="Kumar T.K.A."/>
            <person name="Kuo A."/>
            <person name="LaButti K."/>
            <person name="Larrondo L.F."/>
            <person name="Lindquist E."/>
            <person name="Ling A."/>
            <person name="Lombard V."/>
            <person name="Lucas S."/>
            <person name="Lundell T."/>
            <person name="Martin R."/>
            <person name="McLaughlin D.J."/>
            <person name="Morgenstern I."/>
            <person name="Morin E."/>
            <person name="Murat C."/>
            <person name="Nagy L.G."/>
            <person name="Nolan M."/>
            <person name="Ohm R.A."/>
            <person name="Patyshakuliyeva A."/>
            <person name="Rokas A."/>
            <person name="Ruiz-Duenas F.J."/>
            <person name="Sabat G."/>
            <person name="Salamov A."/>
            <person name="Samejima M."/>
            <person name="Schmutz J."/>
            <person name="Slot J.C."/>
            <person name="St John F."/>
            <person name="Stenlid J."/>
            <person name="Sun H."/>
            <person name="Sun S."/>
            <person name="Syed K."/>
            <person name="Tsang A."/>
            <person name="Wiebenga A."/>
            <person name="Young D."/>
            <person name="Pisabarro A."/>
            <person name="Eastwood D.C."/>
            <person name="Martin F."/>
            <person name="Cullen D."/>
            <person name="Grigoriev I.V."/>
            <person name="Hibbett D.S."/>
        </authorList>
    </citation>
    <scope>NUCLEOTIDE SEQUENCE [LARGE SCALE GENOMIC DNA]</scope>
    <source>
        <strain evidence="3 4">MD-104</strain>
    </source>
</reference>
<feature type="compositionally biased region" description="Basic residues" evidence="1">
    <location>
        <begin position="128"/>
        <end position="154"/>
    </location>
</feature>
<feature type="non-terminal residue" evidence="3">
    <location>
        <position position="1"/>
    </location>
</feature>
<gene>
    <name evidence="3" type="ORF">WOLCODRAFT_161761</name>
</gene>